<dbReference type="PANTHER" id="PTHR35535:SF1">
    <property type="entry name" value="HEAT SHOCK PROTEIN HSLJ"/>
    <property type="match status" value="1"/>
</dbReference>
<dbReference type="Proteomes" id="UP000527143">
    <property type="component" value="Unassembled WGS sequence"/>
</dbReference>
<evidence type="ECO:0000256" key="1">
    <source>
        <dbReference type="SAM" id="SignalP"/>
    </source>
</evidence>
<organism evidence="3 4">
    <name type="scientific">Sphingomonas xinjiangensis</name>
    <dbReference type="NCBI Taxonomy" id="643568"/>
    <lineage>
        <taxon>Bacteria</taxon>
        <taxon>Pseudomonadati</taxon>
        <taxon>Pseudomonadota</taxon>
        <taxon>Alphaproteobacteria</taxon>
        <taxon>Sphingomonadales</taxon>
        <taxon>Sphingomonadaceae</taxon>
        <taxon>Sphingomonas</taxon>
    </lineage>
</organism>
<keyword evidence="4" id="KW-1185">Reference proteome</keyword>
<reference evidence="3 4" key="1">
    <citation type="submission" date="2020-08" db="EMBL/GenBank/DDBJ databases">
        <title>Genomic Encyclopedia of Type Strains, Phase IV (KMG-IV): sequencing the most valuable type-strain genomes for metagenomic binning, comparative biology and taxonomic classification.</title>
        <authorList>
            <person name="Goeker M."/>
        </authorList>
    </citation>
    <scope>NUCLEOTIDE SEQUENCE [LARGE SCALE GENOMIC DNA]</scope>
    <source>
        <strain evidence="3 4">DSM 26736</strain>
    </source>
</reference>
<protein>
    <submittedName>
        <fullName evidence="3">Heat shock protein HslJ</fullName>
    </submittedName>
</protein>
<dbReference type="AlphaFoldDB" id="A0A840YKB4"/>
<sequence length="226" mass="23921">MRLAAAIAFGLIVTLAAQAQPQSYRALGTEPFWSLTIDNNKMRYQPADGRPVTVATPRVHTSAAGDRYQTRVMTVSITHLRCSDGMSDRVYPDTVAIRMGKLVRKGCGGNPIGAAAATLLEGEWNIEAIDGRPPAARSNPYIAFRGARLSGNTGCNRFSGGFGFAQGRVQAGALATTRRACVGNGVAAQERRLLTLLSRKLSVSRNPASKLVLTAPDGGGLVLAPR</sequence>
<comment type="caution">
    <text evidence="3">The sequence shown here is derived from an EMBL/GenBank/DDBJ whole genome shotgun (WGS) entry which is preliminary data.</text>
</comment>
<evidence type="ECO:0000313" key="4">
    <source>
        <dbReference type="Proteomes" id="UP000527143"/>
    </source>
</evidence>
<dbReference type="Gene3D" id="2.40.128.270">
    <property type="match status" value="1"/>
</dbReference>
<dbReference type="InterPro" id="IPR005184">
    <property type="entry name" value="DUF306_Meta_HslJ"/>
</dbReference>
<dbReference type="PANTHER" id="PTHR35535">
    <property type="entry name" value="HEAT SHOCK PROTEIN HSLJ"/>
    <property type="match status" value="1"/>
</dbReference>
<feature type="signal peptide" evidence="1">
    <location>
        <begin position="1"/>
        <end position="19"/>
    </location>
</feature>
<keyword evidence="3" id="KW-0346">Stress response</keyword>
<name>A0A840YKB4_9SPHN</name>
<evidence type="ECO:0000313" key="3">
    <source>
        <dbReference type="EMBL" id="MBB5709400.1"/>
    </source>
</evidence>
<proteinExistence type="predicted"/>
<dbReference type="RefSeq" id="WP_184084054.1">
    <property type="nucleotide sequence ID" value="NZ_JACIJF010000001.1"/>
</dbReference>
<accession>A0A840YKB4</accession>
<gene>
    <name evidence="3" type="ORF">FHT02_000606</name>
</gene>
<dbReference type="InterPro" id="IPR053147">
    <property type="entry name" value="Hsp_HslJ-like"/>
</dbReference>
<feature type="chain" id="PRO_5032378421" evidence="1">
    <location>
        <begin position="20"/>
        <end position="226"/>
    </location>
</feature>
<dbReference type="InterPro" id="IPR038670">
    <property type="entry name" value="HslJ-like_sf"/>
</dbReference>
<evidence type="ECO:0000259" key="2">
    <source>
        <dbReference type="Pfam" id="PF03724"/>
    </source>
</evidence>
<dbReference type="EMBL" id="JACIJF010000001">
    <property type="protein sequence ID" value="MBB5709400.1"/>
    <property type="molecule type" value="Genomic_DNA"/>
</dbReference>
<dbReference type="Pfam" id="PF03724">
    <property type="entry name" value="META"/>
    <property type="match status" value="1"/>
</dbReference>
<feature type="domain" description="DUF306" evidence="2">
    <location>
        <begin position="117"/>
        <end position="221"/>
    </location>
</feature>
<keyword evidence="1" id="KW-0732">Signal</keyword>